<dbReference type="InterPro" id="IPR006762">
    <property type="entry name" value="Gtr1_RagA"/>
</dbReference>
<protein>
    <submittedName>
        <fullName evidence="3">Uncharacterized protein</fullName>
    </submittedName>
</protein>
<evidence type="ECO:0000313" key="3">
    <source>
        <dbReference type="EMBL" id="KKN24408.1"/>
    </source>
</evidence>
<dbReference type="GO" id="GO:0005525">
    <property type="term" value="F:GTP binding"/>
    <property type="evidence" value="ECO:0007669"/>
    <property type="project" value="UniProtKB-KW"/>
</dbReference>
<evidence type="ECO:0000256" key="1">
    <source>
        <dbReference type="ARBA" id="ARBA00022741"/>
    </source>
</evidence>
<name>A0A0F9S511_9ZZZZ</name>
<dbReference type="PANTHER" id="PTHR11259">
    <property type="entry name" value="RAS-RELATED GTP BINDING RAG/GTR YEAST"/>
    <property type="match status" value="1"/>
</dbReference>
<dbReference type="PANTHER" id="PTHR11259:SF2">
    <property type="entry name" value="GH16429P"/>
    <property type="match status" value="1"/>
</dbReference>
<gene>
    <name evidence="3" type="ORF">LCGC14_0895180</name>
</gene>
<keyword evidence="1" id="KW-0547">Nucleotide-binding</keyword>
<sequence>MILEKNLKQSILYLKKEERDVIEAQNKIVFTGLDDAGKTSIILSLQREFSKIAVLSPTRGAQRRIFEFLGKEISEWDLGGQTAYRISYLKNPDKYFDGTEIAVYVIDIQNKPRMPEAISYFKDVIKQFRKLEIEPPIYLFLHKYDPALKRSALNEMSNIIIDLKEKFRKTTDYKKIFFYETSIYDFSSIIRAMSEILLTLYPKSELIEKTIIEFAKKVGSEGMVVIDDNSLIIGAYYKNDEAKHLLTASTPYFLILSDNLQYTGVQENRFEERMIVQRFGKNFIFKQINLKKGSTPYYLLLLTDDPVFQKEDFETFANLLKEILLK</sequence>
<dbReference type="GO" id="GO:0010507">
    <property type="term" value="P:negative regulation of autophagy"/>
    <property type="evidence" value="ECO:0007669"/>
    <property type="project" value="TreeGrafter"/>
</dbReference>
<dbReference type="Gene3D" id="3.40.50.300">
    <property type="entry name" value="P-loop containing nucleotide triphosphate hydrolases"/>
    <property type="match status" value="1"/>
</dbReference>
<accession>A0A0F9S511</accession>
<comment type="caution">
    <text evidence="3">The sequence shown here is derived from an EMBL/GenBank/DDBJ whole genome shotgun (WGS) entry which is preliminary data.</text>
</comment>
<dbReference type="GO" id="GO:1990131">
    <property type="term" value="C:Gtr1-Gtr2 GTPase complex"/>
    <property type="evidence" value="ECO:0007669"/>
    <property type="project" value="TreeGrafter"/>
</dbReference>
<proteinExistence type="predicted"/>
<dbReference type="SUPFAM" id="SSF52540">
    <property type="entry name" value="P-loop containing nucleoside triphosphate hydrolases"/>
    <property type="match status" value="1"/>
</dbReference>
<dbReference type="InterPro" id="IPR027417">
    <property type="entry name" value="P-loop_NTPase"/>
</dbReference>
<dbReference type="GO" id="GO:0009267">
    <property type="term" value="P:cellular response to starvation"/>
    <property type="evidence" value="ECO:0007669"/>
    <property type="project" value="TreeGrafter"/>
</dbReference>
<dbReference type="AlphaFoldDB" id="A0A0F9S511"/>
<evidence type="ECO:0000256" key="2">
    <source>
        <dbReference type="ARBA" id="ARBA00023134"/>
    </source>
</evidence>
<organism evidence="3">
    <name type="scientific">marine sediment metagenome</name>
    <dbReference type="NCBI Taxonomy" id="412755"/>
    <lineage>
        <taxon>unclassified sequences</taxon>
        <taxon>metagenomes</taxon>
        <taxon>ecological metagenomes</taxon>
    </lineage>
</organism>
<dbReference type="GO" id="GO:0005764">
    <property type="term" value="C:lysosome"/>
    <property type="evidence" value="ECO:0007669"/>
    <property type="project" value="TreeGrafter"/>
</dbReference>
<dbReference type="GO" id="GO:0005634">
    <property type="term" value="C:nucleus"/>
    <property type="evidence" value="ECO:0007669"/>
    <property type="project" value="TreeGrafter"/>
</dbReference>
<keyword evidence="2" id="KW-0342">GTP-binding</keyword>
<dbReference type="GO" id="GO:0003924">
    <property type="term" value="F:GTPase activity"/>
    <property type="evidence" value="ECO:0007669"/>
    <property type="project" value="TreeGrafter"/>
</dbReference>
<dbReference type="Pfam" id="PF04670">
    <property type="entry name" value="Gtr1_RagA"/>
    <property type="match status" value="1"/>
</dbReference>
<reference evidence="3" key="1">
    <citation type="journal article" date="2015" name="Nature">
        <title>Complex archaea that bridge the gap between prokaryotes and eukaryotes.</title>
        <authorList>
            <person name="Spang A."/>
            <person name="Saw J.H."/>
            <person name="Jorgensen S.L."/>
            <person name="Zaremba-Niedzwiedzka K."/>
            <person name="Martijn J."/>
            <person name="Lind A.E."/>
            <person name="van Eijk R."/>
            <person name="Schleper C."/>
            <person name="Guy L."/>
            <person name="Ettema T.J."/>
        </authorList>
    </citation>
    <scope>NUCLEOTIDE SEQUENCE</scope>
</reference>
<dbReference type="EMBL" id="LAZR01002884">
    <property type="protein sequence ID" value="KKN24408.1"/>
    <property type="molecule type" value="Genomic_DNA"/>
</dbReference>
<dbReference type="GO" id="GO:1904263">
    <property type="term" value="P:positive regulation of TORC1 signaling"/>
    <property type="evidence" value="ECO:0007669"/>
    <property type="project" value="TreeGrafter"/>
</dbReference>